<dbReference type="Gene3D" id="1.10.1750.10">
    <property type="match status" value="1"/>
</dbReference>
<keyword evidence="4 9" id="KW-0547">Nucleotide-binding</keyword>
<feature type="domain" description="AAA+ ATPase" evidence="11">
    <location>
        <begin position="148"/>
        <end position="281"/>
    </location>
</feature>
<feature type="domain" description="Chromosomal replication initiator DnaA C-terminal" evidence="12">
    <location>
        <begin position="364"/>
        <end position="433"/>
    </location>
</feature>
<dbReference type="InterPro" id="IPR010921">
    <property type="entry name" value="Trp_repressor/repl_initiator"/>
</dbReference>
<evidence type="ECO:0000256" key="2">
    <source>
        <dbReference type="ARBA" id="ARBA00022490"/>
    </source>
</evidence>
<evidence type="ECO:0000256" key="5">
    <source>
        <dbReference type="ARBA" id="ARBA00022840"/>
    </source>
</evidence>
<evidence type="ECO:0000256" key="1">
    <source>
        <dbReference type="ARBA" id="ARBA00006583"/>
    </source>
</evidence>
<dbReference type="NCBIfam" id="TIGR00362">
    <property type="entry name" value="DnaA"/>
    <property type="match status" value="1"/>
</dbReference>
<dbReference type="InterPro" id="IPR013159">
    <property type="entry name" value="DnaA_C"/>
</dbReference>
<evidence type="ECO:0000256" key="3">
    <source>
        <dbReference type="ARBA" id="ARBA00022705"/>
    </source>
</evidence>
<dbReference type="SMART" id="SM00760">
    <property type="entry name" value="Bac_DnaA_C"/>
    <property type="match status" value="1"/>
</dbReference>
<dbReference type="SUPFAM" id="SSF52540">
    <property type="entry name" value="P-loop containing nucleoside triphosphate hydrolases"/>
    <property type="match status" value="1"/>
</dbReference>
<evidence type="ECO:0000256" key="4">
    <source>
        <dbReference type="ARBA" id="ARBA00022741"/>
    </source>
</evidence>
<dbReference type="InterPro" id="IPR018312">
    <property type="entry name" value="Chromosome_initiator_DnaA_CS"/>
</dbReference>
<sequence length="458" mass="52890">MNKSDNSLNKDLPTINKKMNIFFEQKIKDTILFSSFFSNLKIDSFSDDEIYLVTDNELTQQMLENDYMDVVKESIKSLFNKNMSIKILTKNQKKEQKNAIKSEKNIDTKKAFKSNLVSKFNFDNWIQGSFNKDVLRASKSILNGEEIEFNPIFIHSNSGMGKTHFLHALGNELKKQNKIVYYLNPDFFTNEIAMNLKEKDVEQVNNLISFLNSVDVLLIDDIQMLANRNKTLGILFNVINTLNQKNKQIIICADKKPEELGGFEERFITRFQGGLVLEIKSPTNDDLLKILKFKIQQQKLNIETWESEAFNFIVRNFYKSIRELEGAINKIKFFSSGSQKNIKFTEIVVNNIFRDASFSKSEITSDRIVNCVANYYKIKVNEIVGKSRKKEIVVARNMCVLMLRDMLSYSYEKIGMILGGKNHSTILASYKKVENEKKVAPDIKNAIINIKNKIQKAT</sequence>
<dbReference type="InterPro" id="IPR020591">
    <property type="entry name" value="Chromosome_initiator_DnaA-like"/>
</dbReference>
<accession>A0ABY8LTU5</accession>
<dbReference type="Gene3D" id="3.40.50.300">
    <property type="entry name" value="P-loop containing nucleotide triphosphate hydrolases"/>
    <property type="match status" value="1"/>
</dbReference>
<evidence type="ECO:0000313" key="14">
    <source>
        <dbReference type="Proteomes" id="UP001179842"/>
    </source>
</evidence>
<dbReference type="PROSITE" id="PS01008">
    <property type="entry name" value="DNAA"/>
    <property type="match status" value="1"/>
</dbReference>
<keyword evidence="5 9" id="KW-0067">ATP-binding</keyword>
<keyword evidence="6" id="KW-0446">Lipid-binding</keyword>
<dbReference type="PRINTS" id="PR00051">
    <property type="entry name" value="DNAA"/>
</dbReference>
<dbReference type="Pfam" id="PF08299">
    <property type="entry name" value="Bac_DnaA_C"/>
    <property type="match status" value="1"/>
</dbReference>
<dbReference type="CDD" id="cd00009">
    <property type="entry name" value="AAA"/>
    <property type="match status" value="1"/>
</dbReference>
<keyword evidence="14" id="KW-1185">Reference proteome</keyword>
<dbReference type="InterPro" id="IPR001957">
    <property type="entry name" value="Chromosome_initiator_DnaA"/>
</dbReference>
<evidence type="ECO:0000259" key="12">
    <source>
        <dbReference type="SMART" id="SM00760"/>
    </source>
</evidence>
<evidence type="ECO:0000256" key="9">
    <source>
        <dbReference type="RuleBase" id="RU000577"/>
    </source>
</evidence>
<dbReference type="PANTHER" id="PTHR30050">
    <property type="entry name" value="CHROMOSOMAL REPLICATION INITIATOR PROTEIN DNAA"/>
    <property type="match status" value="1"/>
</dbReference>
<name>A0ABY8LTU5_9BACT</name>
<dbReference type="SMART" id="SM00382">
    <property type="entry name" value="AAA"/>
    <property type="match status" value="1"/>
</dbReference>
<evidence type="ECO:0000256" key="6">
    <source>
        <dbReference type="ARBA" id="ARBA00023121"/>
    </source>
</evidence>
<evidence type="ECO:0000256" key="10">
    <source>
        <dbReference type="RuleBase" id="RU004227"/>
    </source>
</evidence>
<dbReference type="InterPro" id="IPR027417">
    <property type="entry name" value="P-loop_NTPase"/>
</dbReference>
<evidence type="ECO:0000256" key="7">
    <source>
        <dbReference type="ARBA" id="ARBA00023125"/>
    </source>
</evidence>
<dbReference type="InterPro" id="IPR013317">
    <property type="entry name" value="DnaA_dom"/>
</dbReference>
<keyword evidence="7 9" id="KW-0238">DNA-binding</keyword>
<gene>
    <name evidence="13" type="primary">dnaA</name>
    <name evidence="13" type="ORF">QEG99_00005</name>
</gene>
<dbReference type="EMBL" id="CP122979">
    <property type="protein sequence ID" value="WGI36659.1"/>
    <property type="molecule type" value="Genomic_DNA"/>
</dbReference>
<dbReference type="Gene3D" id="3.30.300.180">
    <property type="match status" value="1"/>
</dbReference>
<dbReference type="InterPro" id="IPR003593">
    <property type="entry name" value="AAA+_ATPase"/>
</dbReference>
<proteinExistence type="inferred from homology"/>
<evidence type="ECO:0000256" key="8">
    <source>
        <dbReference type="NCBIfam" id="TIGR00362"/>
    </source>
</evidence>
<dbReference type="NCBIfam" id="NF001154">
    <property type="entry name" value="PRK00149.3-3"/>
    <property type="match status" value="1"/>
</dbReference>
<dbReference type="PANTHER" id="PTHR30050:SF2">
    <property type="entry name" value="CHROMOSOMAL REPLICATION INITIATOR PROTEIN DNAA"/>
    <property type="match status" value="1"/>
</dbReference>
<dbReference type="RefSeq" id="WP_280101960.1">
    <property type="nucleotide sequence ID" value="NZ_CP122979.1"/>
</dbReference>
<evidence type="ECO:0000313" key="13">
    <source>
        <dbReference type="EMBL" id="WGI36659.1"/>
    </source>
</evidence>
<organism evidence="13 14">
    <name type="scientific">Mesomycoplasma lagogenitalium</name>
    <dbReference type="NCBI Taxonomy" id="171286"/>
    <lineage>
        <taxon>Bacteria</taxon>
        <taxon>Bacillati</taxon>
        <taxon>Mycoplasmatota</taxon>
        <taxon>Mycoplasmoidales</taxon>
        <taxon>Metamycoplasmataceae</taxon>
        <taxon>Mesomycoplasma</taxon>
    </lineage>
</organism>
<reference evidence="13" key="1">
    <citation type="submission" date="2023-04" db="EMBL/GenBank/DDBJ databases">
        <title>Completed genome of Mycoplasma lagogenitalium type strain 12MS.</title>
        <authorList>
            <person name="Spergser J."/>
        </authorList>
    </citation>
    <scope>NUCLEOTIDE SEQUENCE</scope>
    <source>
        <strain evidence="13">12MS</strain>
    </source>
</reference>
<evidence type="ECO:0000259" key="11">
    <source>
        <dbReference type="SMART" id="SM00382"/>
    </source>
</evidence>
<dbReference type="SUPFAM" id="SSF48295">
    <property type="entry name" value="TrpR-like"/>
    <property type="match status" value="1"/>
</dbReference>
<dbReference type="Pfam" id="PF00308">
    <property type="entry name" value="Bac_DnaA"/>
    <property type="match status" value="1"/>
</dbReference>
<keyword evidence="2" id="KW-0963">Cytoplasm</keyword>
<dbReference type="InterPro" id="IPR038454">
    <property type="entry name" value="DnaA_N_sf"/>
</dbReference>
<keyword evidence="3 9" id="KW-0235">DNA replication</keyword>
<dbReference type="Proteomes" id="UP001179842">
    <property type="component" value="Chromosome"/>
</dbReference>
<comment type="function">
    <text evidence="9">Plays an essential role in the initiation and regulation of chromosomal replication. ATP-DnaA binds to the origin of replication (oriC) to initiate formation of the DNA replication initiation complex once per cell cycle. Binds the DnaA box (a 9 base pair repeat at the origin) and separates the double-stranded (ds)DNA. Forms a right-handed helical filament on oriC DNA; dsDNA binds to the exterior of the filament while single-stranded (ss)DNA is stabiized in the filament's interior. The ATP-DnaA-oriC complex binds and stabilizes one strand of the AT-rich DNA unwinding element (DUE), permitting loading of DNA polymerase. After initiation quickly degrades to an ADP-DnaA complex that is not apt for DNA replication. Binds acidic phospholipids.</text>
</comment>
<dbReference type="CDD" id="cd06571">
    <property type="entry name" value="Bac_DnaA_C"/>
    <property type="match status" value="1"/>
</dbReference>
<dbReference type="Gene3D" id="1.10.8.60">
    <property type="match status" value="1"/>
</dbReference>
<protein>
    <recommendedName>
        <fullName evidence="8 9">Chromosomal replication initiator protein DnaA</fullName>
    </recommendedName>
</protein>
<comment type="similarity">
    <text evidence="1 10">Belongs to the DnaA family.</text>
</comment>